<protein>
    <recommendedName>
        <fullName evidence="3">Glycosyltransferase 2-like domain-containing protein</fullName>
    </recommendedName>
</protein>
<name>A0A1Q9D2P3_SYMMI</name>
<keyword evidence="2" id="KW-1133">Transmembrane helix</keyword>
<feature type="transmembrane region" description="Helical" evidence="2">
    <location>
        <begin position="1695"/>
        <end position="1716"/>
    </location>
</feature>
<gene>
    <name evidence="4" type="ORF">AK812_SmicGene29136</name>
</gene>
<feature type="compositionally biased region" description="Polar residues" evidence="1">
    <location>
        <begin position="593"/>
        <end position="604"/>
    </location>
</feature>
<evidence type="ECO:0000256" key="1">
    <source>
        <dbReference type="SAM" id="MobiDB-lite"/>
    </source>
</evidence>
<dbReference type="SUPFAM" id="SSF56112">
    <property type="entry name" value="Protein kinase-like (PK-like)"/>
    <property type="match status" value="1"/>
</dbReference>
<feature type="region of interest" description="Disordered" evidence="1">
    <location>
        <begin position="593"/>
        <end position="617"/>
    </location>
</feature>
<dbReference type="Pfam" id="PF13632">
    <property type="entry name" value="Glyco_trans_2_3"/>
    <property type="match status" value="1"/>
</dbReference>
<keyword evidence="2" id="KW-0812">Transmembrane</keyword>
<dbReference type="EMBL" id="LSRX01000761">
    <property type="protein sequence ID" value="OLP89426.1"/>
    <property type="molecule type" value="Genomic_DNA"/>
</dbReference>
<dbReference type="PANTHER" id="PTHR36851">
    <property type="entry name" value="UNNAMED PRODUCT"/>
    <property type="match status" value="1"/>
</dbReference>
<feature type="compositionally biased region" description="Low complexity" evidence="1">
    <location>
        <begin position="920"/>
        <end position="935"/>
    </location>
</feature>
<evidence type="ECO:0000313" key="4">
    <source>
        <dbReference type="EMBL" id="OLP89426.1"/>
    </source>
</evidence>
<sequence length="1731" mass="186845">MCLLRRFALHAFRREKASAHAGNLIAPKWCARPSMAEAEETPDAGAPDAAVEEAPAVSETPAPQEAEKKKKKKKKVKEVKSVFESTPAQSSAEFSASRVVPNSGRRMTDKSLTALPKLPSQESFDPAGSMLNKGSQLQDATEMQTDAIVSAKSLEVQSSSKEGMEAEGAFGMQSSPNEGQSWQAAVLEAKRLRGLRDLTQVHLFNRWRAQTLDSGQSDKSEPIATSGTLWQAFKVAEQMLSQISAAMQHVGKRFFHRDVNSHNILVQVCTGQLSFGLIDFGLAEHSAVDSETWSADGWRTVGDGRYWTVSSWLLFSRGASALAADQDLHAEYASMIDLHSAGRLSVLQTLVVLAEVGAVASRCTAQGPGTASARPSHLATLQVRDRCRDSNGQHRLTSKEAVLDARSEIKMKLAEEMVHDSFGTYFHQLRAALEKAAVQLLTLVNININAAGGSFLLVNANQARSIIEALLIMISTGRCSLGEAKQVGKRSFGTDSFSEAPFHGVLADGQGPGGADWAVRHLRLNQVPHMPAELQVAALLSQLERDFNSHVSQVDSLDGLRLVANDSPAQSTFESQPRASAADCPSGAAVEQVQQESVFESKPQQSKDMELGPRTAMTPMPLRTRRLALPGKRRLVLSAVAAVMAVATLGGLRLPEAAAQPGKFALRVCEKCVSRKAGSGYNPKFVLDQTSKAAAAAGWPAPGIEWGKCTGACDYGPTVRLVKGEYAIPVVVEGMSEDEVDFKAFLEIEGESDAERAFGLASRHIAMQAQSADSDEPAPEADTNYGSKSSGTEAEQSVFESQPKQSSAEVSHASAASPADAAQSTFESQPAQSKADTAYSAAAAASASAEPSAFESNPQQSKAAVGYGRADAPSAGEVQSVFESQPQKSKAMVTAADKAAPAAGDGQSVFESKPAESKAETSYSKAAAAADQSQSVFESQPKQSAAMVSHNDKTSAQGTDQSVFESQPAQSKAEIGYGRNAAASDQEQSVFESKPAESKAHYKAGAAVDEEESEYETDEDETSAVVEPGGAAMRAQLCDAAQPPQSDVTVIPTCRQCKARLRKGKGPKSPPEIDVDLPESAAVARIAAGLPTPRSTLGSPLISHATYKRSGVGDLAAGPRRHISLSQVELGSWLCCMAPVFILFTTYGSVLVSTLFWTYLAELICACLTLVTSLWIGNLSIATLRGIHQLREASSIDWHERLREIPEEERSGVKHIILLPNYMESEKMLKETLDYLARSKLAKNCLHVVLGMEGREGQPARAKAGRIIAEKKHLFADIFATYHPQGLPGEVAGKSSNTQWAFREALRRYGASLSKRDLSKVFLTVADADTLLHPNYLSAMTYQGLMMDKEERSWTIWQPPVMLLRNLFNVPAVTRATAHGTLIFELSALAWQRIFPAFAYSSYSMTLALASHPEVDGWDVDVIAEDHHMFCKCFFAALWELSHAKKEHAKVSNGNDANPVQIVPQVKVQPVFLPAVSYLAESPDGYMASLKARFQQARRHMQGLVEIGYVCLQWARLSMSIGAKNIPLRTHLCIGSIFLKMNILTITCTSQCFALIMMALVKVVPRMGSLLAYLLQVEFGQLQQDIGTYAASMNSAEKALAAGISQISGVMVLYTAVTAAVISDMVEGRYYQNLQPCPTQTSTEDATEGEAEQESQQPAPCSESRLEMPGLKEGPRSWLCRLALFAYIFNDNTMFGYPAILVFAVIPVLMAGWSLLRRGTDFEYIVASKPE</sequence>
<feature type="compositionally biased region" description="Polar residues" evidence="1">
    <location>
        <begin position="83"/>
        <end position="94"/>
    </location>
</feature>
<organism evidence="4 5">
    <name type="scientific">Symbiodinium microadriaticum</name>
    <name type="common">Dinoflagellate</name>
    <name type="synonym">Zooxanthella microadriatica</name>
    <dbReference type="NCBI Taxonomy" id="2951"/>
    <lineage>
        <taxon>Eukaryota</taxon>
        <taxon>Sar</taxon>
        <taxon>Alveolata</taxon>
        <taxon>Dinophyceae</taxon>
        <taxon>Suessiales</taxon>
        <taxon>Symbiodiniaceae</taxon>
        <taxon>Symbiodinium</taxon>
    </lineage>
</organism>
<dbReference type="Proteomes" id="UP000186817">
    <property type="component" value="Unassembled WGS sequence"/>
</dbReference>
<feature type="region of interest" description="Disordered" evidence="1">
    <location>
        <begin position="35"/>
        <end position="128"/>
    </location>
</feature>
<feature type="region of interest" description="Disordered" evidence="1">
    <location>
        <begin position="1637"/>
        <end position="1665"/>
    </location>
</feature>
<feature type="compositionally biased region" description="Low complexity" evidence="1">
    <location>
        <begin position="891"/>
        <end position="903"/>
    </location>
</feature>
<proteinExistence type="predicted"/>
<keyword evidence="5" id="KW-1185">Reference proteome</keyword>
<feature type="transmembrane region" description="Helical" evidence="2">
    <location>
        <begin position="1156"/>
        <end position="1176"/>
    </location>
</feature>
<dbReference type="Gene3D" id="3.90.550.10">
    <property type="entry name" value="Spore Coat Polysaccharide Biosynthesis Protein SpsA, Chain A"/>
    <property type="match status" value="1"/>
</dbReference>
<reference evidence="4 5" key="1">
    <citation type="submission" date="2016-02" db="EMBL/GenBank/DDBJ databases">
        <title>Genome analysis of coral dinoflagellate symbionts highlights evolutionary adaptations to a symbiotic lifestyle.</title>
        <authorList>
            <person name="Aranda M."/>
            <person name="Li Y."/>
            <person name="Liew Y.J."/>
            <person name="Baumgarten S."/>
            <person name="Simakov O."/>
            <person name="Wilson M."/>
            <person name="Piel J."/>
            <person name="Ashoor H."/>
            <person name="Bougouffa S."/>
            <person name="Bajic V.B."/>
            <person name="Ryu T."/>
            <person name="Ravasi T."/>
            <person name="Bayer T."/>
            <person name="Micklem G."/>
            <person name="Kim H."/>
            <person name="Bhak J."/>
            <person name="Lajeunesse T.C."/>
            <person name="Voolstra C.R."/>
        </authorList>
    </citation>
    <scope>NUCLEOTIDE SEQUENCE [LARGE SCALE GENOMIC DNA]</scope>
    <source>
        <strain evidence="4 5">CCMP2467</strain>
    </source>
</reference>
<dbReference type="OrthoDB" id="5819478at2759"/>
<dbReference type="Gene3D" id="1.10.510.10">
    <property type="entry name" value="Transferase(Phosphotransferase) domain 1"/>
    <property type="match status" value="1"/>
</dbReference>
<feature type="region of interest" description="Disordered" evidence="1">
    <location>
        <begin position="767"/>
        <end position="833"/>
    </location>
</feature>
<feature type="transmembrane region" description="Helical" evidence="2">
    <location>
        <begin position="1543"/>
        <end position="1561"/>
    </location>
</feature>
<feature type="transmembrane region" description="Helical" evidence="2">
    <location>
        <begin position="1599"/>
        <end position="1622"/>
    </location>
</feature>
<dbReference type="PANTHER" id="PTHR36851:SF1">
    <property type="entry name" value="GLYCO_TRANS_2-LIKE DOMAIN-CONTAINING PROTEIN"/>
    <property type="match status" value="1"/>
</dbReference>
<evidence type="ECO:0000256" key="2">
    <source>
        <dbReference type="SAM" id="Phobius"/>
    </source>
</evidence>
<feature type="compositionally biased region" description="Low complexity" evidence="1">
    <location>
        <begin position="43"/>
        <end position="63"/>
    </location>
</feature>
<feature type="domain" description="Glycosyltransferase 2-like" evidence="3">
    <location>
        <begin position="1324"/>
        <end position="1560"/>
    </location>
</feature>
<accession>A0A1Q9D2P3</accession>
<feature type="compositionally biased region" description="Low complexity" evidence="1">
    <location>
        <begin position="806"/>
        <end position="824"/>
    </location>
</feature>
<dbReference type="InterPro" id="IPR011009">
    <property type="entry name" value="Kinase-like_dom_sf"/>
</dbReference>
<feature type="region of interest" description="Disordered" evidence="1">
    <location>
        <begin position="568"/>
        <end position="587"/>
    </location>
</feature>
<feature type="transmembrane region" description="Helical" evidence="2">
    <location>
        <begin position="1130"/>
        <end position="1150"/>
    </location>
</feature>
<feature type="compositionally biased region" description="Polar residues" evidence="1">
    <location>
        <begin position="954"/>
        <end position="970"/>
    </location>
</feature>
<feature type="region of interest" description="Disordered" evidence="1">
    <location>
        <begin position="849"/>
        <end position="1021"/>
    </location>
</feature>
<evidence type="ECO:0000259" key="3">
    <source>
        <dbReference type="Pfam" id="PF13632"/>
    </source>
</evidence>
<dbReference type="InterPro" id="IPR029044">
    <property type="entry name" value="Nucleotide-diphossugar_trans"/>
</dbReference>
<keyword evidence="2" id="KW-0472">Membrane</keyword>
<evidence type="ECO:0000313" key="5">
    <source>
        <dbReference type="Proteomes" id="UP000186817"/>
    </source>
</evidence>
<feature type="compositionally biased region" description="Polar residues" evidence="1">
    <location>
        <begin position="568"/>
        <end position="578"/>
    </location>
</feature>
<dbReference type="InterPro" id="IPR001173">
    <property type="entry name" value="Glyco_trans_2-like"/>
</dbReference>
<comment type="caution">
    <text evidence="4">The sequence shown here is derived from an EMBL/GenBank/DDBJ whole genome shotgun (WGS) entry which is preliminary data.</text>
</comment>
<feature type="compositionally biased region" description="Polar residues" evidence="1">
    <location>
        <begin position="784"/>
        <end position="805"/>
    </location>
</feature>
<feature type="compositionally biased region" description="Acidic residues" evidence="1">
    <location>
        <begin position="1008"/>
        <end position="1021"/>
    </location>
</feature>